<dbReference type="InterPro" id="IPR037767">
    <property type="entry name" value="C2A_Mug190-like"/>
</dbReference>
<dbReference type="GO" id="GO:0006869">
    <property type="term" value="P:lipid transport"/>
    <property type="evidence" value="ECO:0007669"/>
    <property type="project" value="UniProtKB-KW"/>
</dbReference>
<feature type="compositionally biased region" description="Acidic residues" evidence="11">
    <location>
        <begin position="1020"/>
        <end position="1031"/>
    </location>
</feature>
<protein>
    <submittedName>
        <fullName evidence="15">Tricalbin, C2 domain protein (Phospholipid binding) ER-plasma membrane tethering protein Tcb2</fullName>
    </submittedName>
</protein>
<accession>A0AAF0AX62</accession>
<dbReference type="Gene3D" id="2.60.40.150">
    <property type="entry name" value="C2 domain"/>
    <property type="match status" value="2"/>
</dbReference>
<evidence type="ECO:0000256" key="8">
    <source>
        <dbReference type="ARBA" id="ARBA00023055"/>
    </source>
</evidence>
<dbReference type="GeneID" id="80877754"/>
<dbReference type="Pfam" id="PF00168">
    <property type="entry name" value="C2"/>
    <property type="match status" value="2"/>
</dbReference>
<keyword evidence="9" id="KW-0446">Lipid-binding</keyword>
<feature type="compositionally biased region" description="Acidic residues" evidence="11">
    <location>
        <begin position="1130"/>
        <end position="1145"/>
    </location>
</feature>
<evidence type="ECO:0000313" key="15">
    <source>
        <dbReference type="EMBL" id="WBW75526.1"/>
    </source>
</evidence>
<evidence type="ECO:0000256" key="7">
    <source>
        <dbReference type="ARBA" id="ARBA00022989"/>
    </source>
</evidence>
<dbReference type="Proteomes" id="UP001212411">
    <property type="component" value="Chromosome 3"/>
</dbReference>
<evidence type="ECO:0000256" key="6">
    <source>
        <dbReference type="ARBA" id="ARBA00022824"/>
    </source>
</evidence>
<feature type="compositionally biased region" description="Polar residues" evidence="11">
    <location>
        <begin position="1091"/>
        <end position="1128"/>
    </location>
</feature>
<keyword evidence="4 12" id="KW-0812">Transmembrane</keyword>
<feature type="region of interest" description="Disordered" evidence="11">
    <location>
        <begin position="95"/>
        <end position="129"/>
    </location>
</feature>
<dbReference type="InterPro" id="IPR035892">
    <property type="entry name" value="C2_domain_sf"/>
</dbReference>
<feature type="region of interest" description="Disordered" evidence="11">
    <location>
        <begin position="299"/>
        <end position="319"/>
    </location>
</feature>
<evidence type="ECO:0000313" key="16">
    <source>
        <dbReference type="Proteomes" id="UP001212411"/>
    </source>
</evidence>
<dbReference type="CDD" id="cd04041">
    <property type="entry name" value="C2A_fungal"/>
    <property type="match status" value="1"/>
</dbReference>
<keyword evidence="6" id="KW-0256">Endoplasmic reticulum</keyword>
<evidence type="ECO:0000259" key="13">
    <source>
        <dbReference type="PROSITE" id="PS50004"/>
    </source>
</evidence>
<feature type="region of interest" description="Disordered" evidence="11">
    <location>
        <begin position="614"/>
        <end position="644"/>
    </location>
</feature>
<dbReference type="SMART" id="SM00239">
    <property type="entry name" value="C2"/>
    <property type="match status" value="2"/>
</dbReference>
<comment type="subcellular location">
    <subcellularLocation>
        <location evidence="1">Endoplasmic reticulum membrane</location>
    </subcellularLocation>
</comment>
<dbReference type="PANTHER" id="PTHR47348">
    <property type="entry name" value="MEIOTICALLY UP-REGULATED GENE 190 PROTEIN"/>
    <property type="match status" value="1"/>
</dbReference>
<evidence type="ECO:0000256" key="9">
    <source>
        <dbReference type="ARBA" id="ARBA00023121"/>
    </source>
</evidence>
<dbReference type="InterPro" id="IPR057349">
    <property type="entry name" value="C2_Mug190_3rd"/>
</dbReference>
<dbReference type="CDD" id="cd04052">
    <property type="entry name" value="C2B_Tricalbin-like"/>
    <property type="match status" value="1"/>
</dbReference>
<gene>
    <name evidence="15" type="primary">tcb2</name>
    <name evidence="15" type="ORF">SOMG_04278</name>
</gene>
<dbReference type="Pfam" id="PF25331">
    <property type="entry name" value="C2_Mug190_3rd"/>
    <property type="match status" value="1"/>
</dbReference>
<evidence type="ECO:0000256" key="2">
    <source>
        <dbReference type="ARBA" id="ARBA00022448"/>
    </source>
</evidence>
<dbReference type="SUPFAM" id="SSF49562">
    <property type="entry name" value="C2 domain (Calcium/lipid-binding domain, CaLB)"/>
    <property type="match status" value="2"/>
</dbReference>
<organism evidence="15 16">
    <name type="scientific">Schizosaccharomyces osmophilus</name>
    <dbReference type="NCBI Taxonomy" id="2545709"/>
    <lineage>
        <taxon>Eukaryota</taxon>
        <taxon>Fungi</taxon>
        <taxon>Dikarya</taxon>
        <taxon>Ascomycota</taxon>
        <taxon>Taphrinomycotina</taxon>
        <taxon>Schizosaccharomycetes</taxon>
        <taxon>Schizosaccharomycetales</taxon>
        <taxon>Schizosaccharomycetaceae</taxon>
        <taxon>Schizosaccharomyces</taxon>
    </lineage>
</organism>
<evidence type="ECO:0000256" key="3">
    <source>
        <dbReference type="ARBA" id="ARBA00022553"/>
    </source>
</evidence>
<evidence type="ECO:0000256" key="12">
    <source>
        <dbReference type="SAM" id="Phobius"/>
    </source>
</evidence>
<keyword evidence="8" id="KW-0445">Lipid transport</keyword>
<dbReference type="InterPro" id="IPR031468">
    <property type="entry name" value="SMP_LBD"/>
</dbReference>
<keyword evidence="10 12" id="KW-0472">Membrane</keyword>
<dbReference type="RefSeq" id="XP_056039769.1">
    <property type="nucleotide sequence ID" value="XM_056183065.1"/>
</dbReference>
<feature type="compositionally biased region" description="Basic and acidic residues" evidence="11">
    <location>
        <begin position="114"/>
        <end position="129"/>
    </location>
</feature>
<dbReference type="GO" id="GO:0005789">
    <property type="term" value="C:endoplasmic reticulum membrane"/>
    <property type="evidence" value="ECO:0007669"/>
    <property type="project" value="UniProtKB-SubCell"/>
</dbReference>
<feature type="compositionally biased region" description="Low complexity" evidence="11">
    <location>
        <begin position="16"/>
        <end position="28"/>
    </location>
</feature>
<feature type="region of interest" description="Disordered" evidence="11">
    <location>
        <begin position="1"/>
        <end position="61"/>
    </location>
</feature>
<sequence>MASKQTEREHHPAGDPYSSRRPIPTIPRFFRERKERAEKREKQQAEKHRKESSQEELFDPITQRNVEISDINYNYQKSYKDPNYTVPNQSIQAGLSAGDEPYLNSTQSPSTYKQHQDDLAPPEAHDNITRDVPISDEKTNILFFPTPAVDLSYISREIKQKTNQYTLFCFLFTLLVTWVVSHSILLSIIFPIAASCSIFLWMDHVHTVGQAAEWGSEQKRGEYALLNLIPESAEWMNHLLEKVWDLINPELFSSMIDQIEDVMQASIPSFIENVRIASFHQGSHPVRVISIRSLPADETRKTFRDQEPSQNENKDEPQQKAKRFYNLEVCAAYHAMPVESNTTTAHASNIHLRVVFYPGIKGTIGIPLPIWVEMKGFVARIRLRCELMPEIPFLKNVTFSLMGLPQINVAAVPVAENGLNVLGLPLISKFVNDSIAAAANEYVSPKNMTLDMSKILLGDDIKKETNALGVLYIYIEKAEGLSKQDVNGLSDAYITIGYYKFGKPLYCTRVIKQDLNPMWKEHAVIPVFPEHIKAGEKVSVELWDSDRFSPDDVVGRTKLDLHVLLQNPEKMMDRCDTLTGISEETSLPGHIYYSIGYFSKADFREELRTGGHDISIPRSIREDPDFQRPQGTLSDKEEDAVVHTPPDSEYPCGILSFTIHQAVNLEISHPKGTYGKVKGTYNTSPPQEVGDVKSEEGGDLPSSYVCVDMNDALTYKTRTKVYSSNPIYNAGSEKFVKDWRNAIICFTVRNFRLREHDSILGTVNIPLAKTLTSFSQLTKWYPIEGGIGFGSIRLSILFRSVKLQIPRNLSGWDIGTLAFIDTKLIAEGVDSVSKVNFSYVRINAGMRKSSTKYVTSESPGRVSWMVRGYNLAIPLKHRYGSALVFEFRNHLRRKNNVYAILWLSDLVDNEETTVRIPIFVSTKPAHILQNTVNIEHPDEFSQLEILGYLTTTVSFRRGLGIAHENLISTDDEGASFETFMSLRSQGKRKGYVRDMSNPVYDSSSNHEDEHPVSKLSTMETADENTENETEESPNQSALSYSNQMNGDEQNGVEQTVTLDGINQQSASGPTRDLNHEEQIFQREFISLGQAANGQTGNQSGNHKPSSNQTNYPTHNNGTNEGKDNSGSQVIDDEDAETLDSEISGDEQERKQLHRDDNELERRMHRGIYNYKAVRTGNWVKDGAKMRLRSLKKRFSLDGREPDVETEIAR</sequence>
<feature type="domain" description="C2" evidence="13">
    <location>
        <begin position="451"/>
        <end position="576"/>
    </location>
</feature>
<feature type="domain" description="C2" evidence="13">
    <location>
        <begin position="636"/>
        <end position="781"/>
    </location>
</feature>
<keyword evidence="3" id="KW-0597">Phosphoprotein</keyword>
<keyword evidence="16" id="KW-1185">Reference proteome</keyword>
<evidence type="ECO:0000256" key="10">
    <source>
        <dbReference type="ARBA" id="ARBA00023136"/>
    </source>
</evidence>
<dbReference type="PANTHER" id="PTHR47348:SF3">
    <property type="entry name" value="MEIOTICALLY UP-REGULATED GENE 190 PROTEIN"/>
    <property type="match status" value="1"/>
</dbReference>
<dbReference type="GO" id="GO:0008289">
    <property type="term" value="F:lipid binding"/>
    <property type="evidence" value="ECO:0007669"/>
    <property type="project" value="UniProtKB-KW"/>
</dbReference>
<dbReference type="InterPro" id="IPR000008">
    <property type="entry name" value="C2_dom"/>
</dbReference>
<evidence type="ECO:0000259" key="14">
    <source>
        <dbReference type="PROSITE" id="PS51847"/>
    </source>
</evidence>
<dbReference type="GO" id="GO:0061817">
    <property type="term" value="P:endoplasmic reticulum-plasma membrane tethering"/>
    <property type="evidence" value="ECO:0007669"/>
    <property type="project" value="InterPro"/>
</dbReference>
<keyword evidence="7 12" id="KW-1133">Transmembrane helix</keyword>
<feature type="region of interest" description="Disordered" evidence="11">
    <location>
        <begin position="1091"/>
        <end position="1158"/>
    </location>
</feature>
<feature type="compositionally biased region" description="Polar residues" evidence="11">
    <location>
        <begin position="1032"/>
        <end position="1048"/>
    </location>
</feature>
<dbReference type="InterPro" id="IPR037765">
    <property type="entry name" value="C2B_Tricalbin"/>
</dbReference>
<dbReference type="CDD" id="cd21676">
    <property type="entry name" value="SMP_Mug190"/>
    <property type="match status" value="1"/>
</dbReference>
<feature type="domain" description="SMP-LTD" evidence="14">
    <location>
        <begin position="229"/>
        <end position="453"/>
    </location>
</feature>
<dbReference type="AlphaFoldDB" id="A0AAF0AX62"/>
<feature type="region of interest" description="Disordered" evidence="11">
    <location>
        <begin position="990"/>
        <end position="1048"/>
    </location>
</feature>
<feature type="compositionally biased region" description="Polar residues" evidence="11">
    <location>
        <begin position="103"/>
        <end position="113"/>
    </location>
</feature>
<dbReference type="KEGG" id="som:SOMG_04278"/>
<evidence type="ECO:0000256" key="1">
    <source>
        <dbReference type="ARBA" id="ARBA00004586"/>
    </source>
</evidence>
<evidence type="ECO:0000256" key="11">
    <source>
        <dbReference type="SAM" id="MobiDB-lite"/>
    </source>
</evidence>
<keyword evidence="5" id="KW-0677">Repeat</keyword>
<dbReference type="Pfam" id="PF25669">
    <property type="entry name" value="SMP_MUG190-like"/>
    <property type="match status" value="1"/>
</dbReference>
<feature type="compositionally biased region" description="Basic and acidic residues" evidence="11">
    <location>
        <begin position="1146"/>
        <end position="1158"/>
    </location>
</feature>
<evidence type="ECO:0000256" key="4">
    <source>
        <dbReference type="ARBA" id="ARBA00022692"/>
    </source>
</evidence>
<dbReference type="PROSITE" id="PS50004">
    <property type="entry name" value="C2"/>
    <property type="match status" value="2"/>
</dbReference>
<name>A0AAF0AX62_9SCHI</name>
<proteinExistence type="predicted"/>
<dbReference type="EMBL" id="CP115613">
    <property type="protein sequence ID" value="WBW75526.1"/>
    <property type="molecule type" value="Genomic_DNA"/>
</dbReference>
<evidence type="ECO:0000256" key="5">
    <source>
        <dbReference type="ARBA" id="ARBA00022737"/>
    </source>
</evidence>
<feature type="transmembrane region" description="Helical" evidence="12">
    <location>
        <begin position="165"/>
        <end position="190"/>
    </location>
</feature>
<dbReference type="PROSITE" id="PS51847">
    <property type="entry name" value="SMP"/>
    <property type="match status" value="1"/>
</dbReference>
<feature type="compositionally biased region" description="Basic and acidic residues" evidence="11">
    <location>
        <begin position="29"/>
        <end position="53"/>
    </location>
</feature>
<keyword evidence="2" id="KW-0813">Transport</keyword>
<reference evidence="15 16" key="1">
    <citation type="journal article" date="2023" name="G3 (Bethesda)">
        <title>A high-quality reference genome for the fission yeast Schizosaccharomyces osmophilus.</title>
        <authorList>
            <person name="Jia G.S."/>
            <person name="Zhang W.C."/>
            <person name="Liang Y."/>
            <person name="Liu X.H."/>
            <person name="Rhind N."/>
            <person name="Pidoux A."/>
            <person name="Brysch-Herzberg M."/>
            <person name="Du L.L."/>
        </authorList>
    </citation>
    <scope>NUCLEOTIDE SEQUENCE [LARGE SCALE GENOMIC DNA]</scope>
    <source>
        <strain evidence="15 16">CBS 15793</strain>
    </source>
</reference>
<feature type="compositionally biased region" description="Basic and acidic residues" evidence="11">
    <location>
        <begin position="1"/>
        <end position="13"/>
    </location>
</feature>